<dbReference type="Proteomes" id="UP000324927">
    <property type="component" value="Unassembled WGS sequence"/>
</dbReference>
<evidence type="ECO:0000259" key="1">
    <source>
        <dbReference type="Pfam" id="PF05050"/>
    </source>
</evidence>
<protein>
    <submittedName>
        <fullName evidence="2">FkbM family methyltransferase</fullName>
    </submittedName>
</protein>
<dbReference type="InterPro" id="IPR006342">
    <property type="entry name" value="FkbM_mtfrase"/>
</dbReference>
<evidence type="ECO:0000313" key="3">
    <source>
        <dbReference type="Proteomes" id="UP000324927"/>
    </source>
</evidence>
<evidence type="ECO:0000313" key="2">
    <source>
        <dbReference type="EMBL" id="KAA0592401.1"/>
    </source>
</evidence>
<dbReference type="GO" id="GO:0008168">
    <property type="term" value="F:methyltransferase activity"/>
    <property type="evidence" value="ECO:0007669"/>
    <property type="project" value="UniProtKB-KW"/>
</dbReference>
<dbReference type="RefSeq" id="WP_149234382.1">
    <property type="nucleotide sequence ID" value="NZ_JALJXJ010000019.1"/>
</dbReference>
<accession>A0A5A9GDD7</accession>
<dbReference type="SUPFAM" id="SSF53335">
    <property type="entry name" value="S-adenosyl-L-methionine-dependent methyltransferases"/>
    <property type="match status" value="1"/>
</dbReference>
<keyword evidence="2" id="KW-0808">Transferase</keyword>
<gene>
    <name evidence="2" type="ORF">FZ942_28175</name>
</gene>
<dbReference type="PANTHER" id="PTHR34203:SF15">
    <property type="entry name" value="SLL1173 PROTEIN"/>
    <property type="match status" value="1"/>
</dbReference>
<dbReference type="InterPro" id="IPR029063">
    <property type="entry name" value="SAM-dependent_MTases_sf"/>
</dbReference>
<dbReference type="Pfam" id="PF05050">
    <property type="entry name" value="Methyltransf_21"/>
    <property type="match status" value="1"/>
</dbReference>
<dbReference type="PANTHER" id="PTHR34203">
    <property type="entry name" value="METHYLTRANSFERASE, FKBM FAMILY PROTEIN"/>
    <property type="match status" value="1"/>
</dbReference>
<comment type="caution">
    <text evidence="2">The sequence shown here is derived from an EMBL/GenBank/DDBJ whole genome shotgun (WGS) entry which is preliminary data.</text>
</comment>
<keyword evidence="2" id="KW-0489">Methyltransferase</keyword>
<feature type="domain" description="Methyltransferase FkbM" evidence="1">
    <location>
        <begin position="62"/>
        <end position="205"/>
    </location>
</feature>
<proteinExistence type="predicted"/>
<name>A0A5A9GDD7_AZOLI</name>
<dbReference type="GO" id="GO:0032259">
    <property type="term" value="P:methylation"/>
    <property type="evidence" value="ECO:0007669"/>
    <property type="project" value="UniProtKB-KW"/>
</dbReference>
<reference evidence="2 3" key="1">
    <citation type="submission" date="2019-08" db="EMBL/GenBank/DDBJ databases">
        <authorList>
            <person name="Grouzdev D."/>
            <person name="Tikhonova E."/>
            <person name="Kravchenko I."/>
        </authorList>
    </citation>
    <scope>NUCLEOTIDE SEQUENCE [LARGE SCALE GENOMIC DNA]</scope>
    <source>
        <strain evidence="2 3">59b</strain>
    </source>
</reference>
<dbReference type="EMBL" id="VTTN01000016">
    <property type="protein sequence ID" value="KAA0592401.1"/>
    <property type="molecule type" value="Genomic_DNA"/>
</dbReference>
<organism evidence="2 3">
    <name type="scientific">Azospirillum lipoferum</name>
    <dbReference type="NCBI Taxonomy" id="193"/>
    <lineage>
        <taxon>Bacteria</taxon>
        <taxon>Pseudomonadati</taxon>
        <taxon>Pseudomonadota</taxon>
        <taxon>Alphaproteobacteria</taxon>
        <taxon>Rhodospirillales</taxon>
        <taxon>Azospirillaceae</taxon>
        <taxon>Azospirillum</taxon>
    </lineage>
</organism>
<keyword evidence="3" id="KW-1185">Reference proteome</keyword>
<dbReference type="NCBIfam" id="TIGR01444">
    <property type="entry name" value="fkbM_fam"/>
    <property type="match status" value="1"/>
</dbReference>
<dbReference type="InterPro" id="IPR052514">
    <property type="entry name" value="SAM-dependent_MTase"/>
</dbReference>
<sequence>MLPNATVVETKMGRFLLFDTDDGITRFLRRDGQWEPVTLMFAKALVGIWESNTKKAGGTIVDGGANVGAFTIPMALTFQNSHRVVSFEVQRPLYHLICGSLALNGLDCVLVHNLALGERMDVIEIPIPDYASDCNLGALSLDPEVRRVRRESGIVWDTDRPEARMGQASMVRLDDFGIDDLCLLKLDVEGMELPVLKGAAETLTRSGYPPVLFELWDVSYLPGIRDAQEALLSHLDGLGYEVLILGETAIAQHRSHGIYLRARQEDDGRRLTFERAQR</sequence>
<dbReference type="OrthoDB" id="9814604at2"/>
<dbReference type="AlphaFoldDB" id="A0A5A9GDD7"/>
<dbReference type="Gene3D" id="3.40.50.150">
    <property type="entry name" value="Vaccinia Virus protein VP39"/>
    <property type="match status" value="1"/>
</dbReference>